<dbReference type="Proteomes" id="UP000599074">
    <property type="component" value="Unassembled WGS sequence"/>
</dbReference>
<dbReference type="SUPFAM" id="SSF53850">
    <property type="entry name" value="Periplasmic binding protein-like II"/>
    <property type="match status" value="1"/>
</dbReference>
<reference evidence="1" key="1">
    <citation type="submission" date="2021-01" db="EMBL/GenBank/DDBJ databases">
        <title>Whole genome shotgun sequence of Planosporangium mesophilum NBRC 109066.</title>
        <authorList>
            <person name="Komaki H."/>
            <person name="Tamura T."/>
        </authorList>
    </citation>
    <scope>NUCLEOTIDE SEQUENCE</scope>
    <source>
        <strain evidence="1">NBRC 109066</strain>
    </source>
</reference>
<protein>
    <submittedName>
        <fullName evidence="1">4,5-dihydroxyphthalate decarboxylase</fullName>
    </submittedName>
</protein>
<dbReference type="AlphaFoldDB" id="A0A8J3X416"/>
<evidence type="ECO:0000313" key="2">
    <source>
        <dbReference type="Proteomes" id="UP000599074"/>
    </source>
</evidence>
<keyword evidence="2" id="KW-1185">Reference proteome</keyword>
<evidence type="ECO:0000313" key="1">
    <source>
        <dbReference type="EMBL" id="GII23403.1"/>
    </source>
</evidence>
<sequence>MSPTTEPIRGADVRIPITLACERYDRTEALRDGRVRPAGVDLTYLPQQVEETFFRMARFREFDAAEMSLSSYVITLTRDAPFIAIPVFPSRLFRHSGIYVSAASGIREPADLIGKHVGVAEYQLTANVWIRGILADEYGVPVESVTYRTGGLHQPGRPEKLKVHLPPAVRVEPIGPRQTLSEMLATGEIDAVYTPRTPESFTRGDSGVRRLFDPSRPAEEDYFRRTGIFPIMHVVVLRRDVYERNRWLARSLHDAFEQAKTLCAEGIDETAAARYLLPWLHDEVARTRAVLGADYWPYGLEKNLAVLRTFLRYSYDQGLAARRLEPAELFAPETLESTLV</sequence>
<gene>
    <name evidence="1" type="ORF">Pme01_30000</name>
</gene>
<accession>A0A8J3X416</accession>
<dbReference type="Gene3D" id="3.40.190.10">
    <property type="entry name" value="Periplasmic binding protein-like II"/>
    <property type="match status" value="1"/>
</dbReference>
<organism evidence="1 2">
    <name type="scientific">Planosporangium mesophilum</name>
    <dbReference type="NCBI Taxonomy" id="689768"/>
    <lineage>
        <taxon>Bacteria</taxon>
        <taxon>Bacillati</taxon>
        <taxon>Actinomycetota</taxon>
        <taxon>Actinomycetes</taxon>
        <taxon>Micromonosporales</taxon>
        <taxon>Micromonosporaceae</taxon>
        <taxon>Planosporangium</taxon>
    </lineage>
</organism>
<dbReference type="EMBL" id="BOON01000028">
    <property type="protein sequence ID" value="GII23403.1"/>
    <property type="molecule type" value="Genomic_DNA"/>
</dbReference>
<proteinExistence type="predicted"/>
<name>A0A8J3X416_9ACTN</name>
<comment type="caution">
    <text evidence="1">The sequence shown here is derived from an EMBL/GenBank/DDBJ whole genome shotgun (WGS) entry which is preliminary data.</text>
</comment>